<feature type="transmembrane region" description="Helical" evidence="1">
    <location>
        <begin position="36"/>
        <end position="56"/>
    </location>
</feature>
<feature type="transmembrane region" description="Helical" evidence="1">
    <location>
        <begin position="76"/>
        <end position="100"/>
    </location>
</feature>
<reference evidence="2 3" key="1">
    <citation type="journal article" date="2016" name="Nat. Commun.">
        <title>Thousands of microbial genomes shed light on interconnected biogeochemical processes in an aquifer system.</title>
        <authorList>
            <person name="Anantharaman K."/>
            <person name="Brown C.T."/>
            <person name="Hug L.A."/>
            <person name="Sharon I."/>
            <person name="Castelle C.J."/>
            <person name="Probst A.J."/>
            <person name="Thomas B.C."/>
            <person name="Singh A."/>
            <person name="Wilkins M.J."/>
            <person name="Karaoz U."/>
            <person name="Brodie E.L."/>
            <person name="Williams K.H."/>
            <person name="Hubbard S.S."/>
            <person name="Banfield J.F."/>
        </authorList>
    </citation>
    <scope>NUCLEOTIDE SEQUENCE [LARGE SCALE GENOMIC DNA]</scope>
</reference>
<proteinExistence type="predicted"/>
<keyword evidence="1" id="KW-0812">Transmembrane</keyword>
<dbReference type="EMBL" id="MHCJ01000001">
    <property type="protein sequence ID" value="OGY19098.1"/>
    <property type="molecule type" value="Genomic_DNA"/>
</dbReference>
<organism evidence="2 3">
    <name type="scientific">Candidatus Chisholmbacteria bacterium RIFCSPHIGHO2_01_FULL_52_32</name>
    <dbReference type="NCBI Taxonomy" id="1797591"/>
    <lineage>
        <taxon>Bacteria</taxon>
        <taxon>Candidatus Chisholmiibacteriota</taxon>
    </lineage>
</organism>
<dbReference type="AlphaFoldDB" id="A0A1G1VUL0"/>
<sequence length="133" mass="14989">MQARLGEGFGQPSQNTTQDSLYLVWRDRIGGRSLRLSLFFFFLLLLVVGVSFWRIPPQIPLAYSRPWGVAQLVPSSFLFVLLFLTLFLVISTSILAAFLFPSEQLLARILLCGLSLTLLLIDVSVFRVILLIT</sequence>
<comment type="caution">
    <text evidence="2">The sequence shown here is derived from an EMBL/GenBank/DDBJ whole genome shotgun (WGS) entry which is preliminary data.</text>
</comment>
<name>A0A1G1VUL0_9BACT</name>
<evidence type="ECO:0000313" key="2">
    <source>
        <dbReference type="EMBL" id="OGY19098.1"/>
    </source>
</evidence>
<feature type="transmembrane region" description="Helical" evidence="1">
    <location>
        <begin position="109"/>
        <end position="132"/>
    </location>
</feature>
<keyword evidence="1" id="KW-1133">Transmembrane helix</keyword>
<evidence type="ECO:0000256" key="1">
    <source>
        <dbReference type="SAM" id="Phobius"/>
    </source>
</evidence>
<protein>
    <recommendedName>
        <fullName evidence="4">DUF1648 domain-containing protein</fullName>
    </recommendedName>
</protein>
<dbReference type="Proteomes" id="UP000179233">
    <property type="component" value="Unassembled WGS sequence"/>
</dbReference>
<gene>
    <name evidence="2" type="ORF">A2786_06195</name>
</gene>
<evidence type="ECO:0000313" key="3">
    <source>
        <dbReference type="Proteomes" id="UP000179233"/>
    </source>
</evidence>
<evidence type="ECO:0008006" key="4">
    <source>
        <dbReference type="Google" id="ProtNLM"/>
    </source>
</evidence>
<keyword evidence="1" id="KW-0472">Membrane</keyword>
<accession>A0A1G1VUL0</accession>